<dbReference type="PANTHER" id="PTHR34365:SF7">
    <property type="entry name" value="GLYCINE-RICH DOMAIN-CONTAINING PROTEIN 1"/>
    <property type="match status" value="1"/>
</dbReference>
<gene>
    <name evidence="2" type="ORF">EW026_g4880</name>
</gene>
<dbReference type="EMBL" id="SGPJ01000191">
    <property type="protein sequence ID" value="THG97074.1"/>
    <property type="molecule type" value="Genomic_DNA"/>
</dbReference>
<feature type="compositionally biased region" description="Basic and acidic residues" evidence="1">
    <location>
        <begin position="412"/>
        <end position="427"/>
    </location>
</feature>
<name>A0A4S4KFV8_9APHY</name>
<dbReference type="Pfam" id="PF07173">
    <property type="entry name" value="GRDP-like"/>
    <property type="match status" value="1"/>
</dbReference>
<feature type="compositionally biased region" description="Basic residues" evidence="1">
    <location>
        <begin position="400"/>
        <end position="411"/>
    </location>
</feature>
<reference evidence="2 3" key="1">
    <citation type="submission" date="2019-02" db="EMBL/GenBank/DDBJ databases">
        <title>Genome sequencing of the rare red list fungi Phlebia centrifuga.</title>
        <authorList>
            <person name="Buettner E."/>
            <person name="Kellner H."/>
        </authorList>
    </citation>
    <scope>NUCLEOTIDE SEQUENCE [LARGE SCALE GENOMIC DNA]</scope>
    <source>
        <strain evidence="2 3">DSM 108282</strain>
    </source>
</reference>
<evidence type="ECO:0000256" key="1">
    <source>
        <dbReference type="SAM" id="MobiDB-lite"/>
    </source>
</evidence>
<keyword evidence="3" id="KW-1185">Reference proteome</keyword>
<organism evidence="2 3">
    <name type="scientific">Hermanssonia centrifuga</name>
    <dbReference type="NCBI Taxonomy" id="98765"/>
    <lineage>
        <taxon>Eukaryota</taxon>
        <taxon>Fungi</taxon>
        <taxon>Dikarya</taxon>
        <taxon>Basidiomycota</taxon>
        <taxon>Agaricomycotina</taxon>
        <taxon>Agaricomycetes</taxon>
        <taxon>Polyporales</taxon>
        <taxon>Meruliaceae</taxon>
        <taxon>Hermanssonia</taxon>
    </lineage>
</organism>
<dbReference type="AlphaFoldDB" id="A0A4S4KFV8"/>
<dbReference type="InterPro" id="IPR009836">
    <property type="entry name" value="GRDP-like"/>
</dbReference>
<sequence length="474" mass="53118">MAVAPNYPKPVDDKDMSGDLKSEPPAYSASTSEDPPAYSPPSSFTINGQSLSVPLVTIQQLKSHLCLLRAFKELRTVVEEGKDARLPENVPCGFAISKESLAVLKFARDVAVNHRDPAEREKSPYGIYLAGTLRTSTNPKDEAIAQIIKDIIHRKADFSQPPAATKEQWVKAIVKQTECSMLKVLATLNVAMQSNRRRVRRMLSAYTDDRPFSIDLVGAVIRQCSFVDKMHHFGWTEPGYFDDKEDEVVLIHAIARYHGFLDLMSSSVTSFFVPTLDIDLAWHTHQMMTKTYQNDCAQYCKRYIDHDDKVEENHLATSFDITCRAWEQRFEVPYMHCGCPLPGDTIGQRLTRLKRRLSNASNTSNGLIPPHRVDALSATHASEHNSVLVPDHKLLTESQRKKRAEKVRKRRERDEKNVREGKMDESALRRGRDHDAAFLYPVPFYAYTPVGGCVAYGGIGAGGLGGGFASCAVY</sequence>
<accession>A0A4S4KFV8</accession>
<dbReference type="PANTHER" id="PTHR34365">
    <property type="entry name" value="ENOLASE (DUF1399)"/>
    <property type="match status" value="1"/>
</dbReference>
<protein>
    <submittedName>
        <fullName evidence="2">Uncharacterized protein</fullName>
    </submittedName>
</protein>
<feature type="region of interest" description="Disordered" evidence="1">
    <location>
        <begin position="399"/>
        <end position="427"/>
    </location>
</feature>
<evidence type="ECO:0000313" key="2">
    <source>
        <dbReference type="EMBL" id="THG97074.1"/>
    </source>
</evidence>
<dbReference type="Proteomes" id="UP000309038">
    <property type="component" value="Unassembled WGS sequence"/>
</dbReference>
<comment type="caution">
    <text evidence="2">The sequence shown here is derived from an EMBL/GenBank/DDBJ whole genome shotgun (WGS) entry which is preliminary data.</text>
</comment>
<evidence type="ECO:0000313" key="3">
    <source>
        <dbReference type="Proteomes" id="UP000309038"/>
    </source>
</evidence>
<feature type="region of interest" description="Disordered" evidence="1">
    <location>
        <begin position="1"/>
        <end position="43"/>
    </location>
</feature>
<proteinExistence type="predicted"/>
<feature type="compositionally biased region" description="Basic and acidic residues" evidence="1">
    <location>
        <begin position="10"/>
        <end position="22"/>
    </location>
</feature>